<keyword evidence="6" id="KW-0408">Iron</keyword>
<protein>
    <recommendedName>
        <fullName evidence="14">Cytochrome P450</fullName>
    </recommendedName>
</protein>
<evidence type="ECO:0000256" key="4">
    <source>
        <dbReference type="ARBA" id="ARBA00022723"/>
    </source>
</evidence>
<evidence type="ECO:0000256" key="3">
    <source>
        <dbReference type="ARBA" id="ARBA00022617"/>
    </source>
</evidence>
<dbReference type="GO" id="GO:0004497">
    <property type="term" value="F:monooxygenase activity"/>
    <property type="evidence" value="ECO:0007669"/>
    <property type="project" value="UniProtKB-KW"/>
</dbReference>
<keyword evidence="8" id="KW-0472">Membrane</keyword>
<keyword evidence="8" id="KW-1133">Transmembrane helix</keyword>
<name>A0A819DL68_9BILA</name>
<dbReference type="GO" id="GO:0005506">
    <property type="term" value="F:iron ion binding"/>
    <property type="evidence" value="ECO:0007669"/>
    <property type="project" value="InterPro"/>
</dbReference>
<comment type="caution">
    <text evidence="11">The sequence shown here is derived from an EMBL/GenBank/DDBJ whole genome shotgun (WGS) entry which is preliminary data.</text>
</comment>
<gene>
    <name evidence="12" type="ORF">FNK824_LOCUS25345</name>
    <name evidence="11" type="ORF">OTI717_LOCUS20280</name>
    <name evidence="9" type="ORF">RFH988_LOCUS26314</name>
    <name evidence="10" type="ORF">SEV965_LOCUS27062</name>
</gene>
<evidence type="ECO:0000256" key="2">
    <source>
        <dbReference type="ARBA" id="ARBA00010617"/>
    </source>
</evidence>
<dbReference type="EMBL" id="CAJOAX010003094">
    <property type="protein sequence ID" value="CAF3835917.1"/>
    <property type="molecule type" value="Genomic_DNA"/>
</dbReference>
<accession>A0A819DL68</accession>
<dbReference type="InterPro" id="IPR050476">
    <property type="entry name" value="Insect_CytP450_Detox"/>
</dbReference>
<evidence type="ECO:0000256" key="1">
    <source>
        <dbReference type="ARBA" id="ARBA00001971"/>
    </source>
</evidence>
<dbReference type="Proteomes" id="UP000663889">
    <property type="component" value="Unassembled WGS sequence"/>
</dbReference>
<dbReference type="InterPro" id="IPR001128">
    <property type="entry name" value="Cyt_P450"/>
</dbReference>
<dbReference type="EMBL" id="CAJOBE010005923">
    <property type="protein sequence ID" value="CAF3990020.1"/>
    <property type="molecule type" value="Genomic_DNA"/>
</dbReference>
<keyword evidence="4" id="KW-0479">Metal-binding</keyword>
<evidence type="ECO:0008006" key="14">
    <source>
        <dbReference type="Google" id="ProtNLM"/>
    </source>
</evidence>
<feature type="transmembrane region" description="Helical" evidence="8">
    <location>
        <begin position="6"/>
        <end position="22"/>
    </location>
</feature>
<evidence type="ECO:0000313" key="11">
    <source>
        <dbReference type="EMBL" id="CAF3835917.1"/>
    </source>
</evidence>
<proteinExistence type="inferred from homology"/>
<evidence type="ECO:0000256" key="6">
    <source>
        <dbReference type="ARBA" id="ARBA00023004"/>
    </source>
</evidence>
<evidence type="ECO:0000256" key="7">
    <source>
        <dbReference type="ARBA" id="ARBA00023033"/>
    </source>
</evidence>
<reference evidence="11" key="1">
    <citation type="submission" date="2021-02" db="EMBL/GenBank/DDBJ databases">
        <authorList>
            <person name="Nowell W R."/>
        </authorList>
    </citation>
    <scope>NUCLEOTIDE SEQUENCE</scope>
</reference>
<evidence type="ECO:0000313" key="12">
    <source>
        <dbReference type="EMBL" id="CAF3990020.1"/>
    </source>
</evidence>
<sequence>MLITTILLVAFIILLVIYIWIFKSRYKYFVRRNISGPPPQFFFGNLRQLWNTPLSFTQIGEWTRLYGPIYDIFEGPNPMYIVSDVDFLHEVYIKQFSSLRSRRVNFLSRIHLEKGDHLFFAQGNRWRRQRHVINPTFSVAKLKIMTPLMNKCIQSMMI</sequence>
<evidence type="ECO:0000313" key="10">
    <source>
        <dbReference type="EMBL" id="CAF1316149.1"/>
    </source>
</evidence>
<evidence type="ECO:0000313" key="9">
    <source>
        <dbReference type="EMBL" id="CAF1233899.1"/>
    </source>
</evidence>
<dbReference type="Proteomes" id="UP000663874">
    <property type="component" value="Unassembled WGS sequence"/>
</dbReference>
<dbReference type="SUPFAM" id="SSF48264">
    <property type="entry name" value="Cytochrome P450"/>
    <property type="match status" value="1"/>
</dbReference>
<evidence type="ECO:0000256" key="5">
    <source>
        <dbReference type="ARBA" id="ARBA00023002"/>
    </source>
</evidence>
<comment type="cofactor">
    <cofactor evidence="1">
        <name>heme</name>
        <dbReference type="ChEBI" id="CHEBI:30413"/>
    </cofactor>
</comment>
<dbReference type="GO" id="GO:0020037">
    <property type="term" value="F:heme binding"/>
    <property type="evidence" value="ECO:0007669"/>
    <property type="project" value="InterPro"/>
</dbReference>
<dbReference type="EMBL" id="CAJNOU010002381">
    <property type="protein sequence ID" value="CAF1316149.1"/>
    <property type="molecule type" value="Genomic_DNA"/>
</dbReference>
<dbReference type="PANTHER" id="PTHR24292:SF54">
    <property type="entry name" value="CYP9F3-RELATED"/>
    <property type="match status" value="1"/>
</dbReference>
<keyword evidence="3" id="KW-0349">Heme</keyword>
<dbReference type="Pfam" id="PF00067">
    <property type="entry name" value="p450"/>
    <property type="match status" value="1"/>
</dbReference>
<evidence type="ECO:0000313" key="13">
    <source>
        <dbReference type="Proteomes" id="UP000663823"/>
    </source>
</evidence>
<dbReference type="AlphaFoldDB" id="A0A819DL68"/>
<dbReference type="PANTHER" id="PTHR24292">
    <property type="entry name" value="CYTOCHROME P450"/>
    <property type="match status" value="1"/>
</dbReference>
<dbReference type="Proteomes" id="UP000663823">
    <property type="component" value="Unassembled WGS sequence"/>
</dbReference>
<dbReference type="Proteomes" id="UP000663882">
    <property type="component" value="Unassembled WGS sequence"/>
</dbReference>
<organism evidence="11 13">
    <name type="scientific">Rotaria sordida</name>
    <dbReference type="NCBI Taxonomy" id="392033"/>
    <lineage>
        <taxon>Eukaryota</taxon>
        <taxon>Metazoa</taxon>
        <taxon>Spiralia</taxon>
        <taxon>Gnathifera</taxon>
        <taxon>Rotifera</taxon>
        <taxon>Eurotatoria</taxon>
        <taxon>Bdelloidea</taxon>
        <taxon>Philodinida</taxon>
        <taxon>Philodinidae</taxon>
        <taxon>Rotaria</taxon>
    </lineage>
</organism>
<keyword evidence="5" id="KW-0560">Oxidoreductase</keyword>
<keyword evidence="7" id="KW-0503">Monooxygenase</keyword>
<dbReference type="EMBL" id="CAJNOO010002078">
    <property type="protein sequence ID" value="CAF1233899.1"/>
    <property type="molecule type" value="Genomic_DNA"/>
</dbReference>
<dbReference type="GO" id="GO:0016705">
    <property type="term" value="F:oxidoreductase activity, acting on paired donors, with incorporation or reduction of molecular oxygen"/>
    <property type="evidence" value="ECO:0007669"/>
    <property type="project" value="InterPro"/>
</dbReference>
<comment type="similarity">
    <text evidence="2">Belongs to the cytochrome P450 family.</text>
</comment>
<keyword evidence="8" id="KW-0812">Transmembrane</keyword>
<evidence type="ECO:0000256" key="8">
    <source>
        <dbReference type="SAM" id="Phobius"/>
    </source>
</evidence>
<dbReference type="Gene3D" id="1.10.630.10">
    <property type="entry name" value="Cytochrome P450"/>
    <property type="match status" value="1"/>
</dbReference>
<dbReference type="OrthoDB" id="1470350at2759"/>
<dbReference type="InterPro" id="IPR036396">
    <property type="entry name" value="Cyt_P450_sf"/>
</dbReference>